<dbReference type="AlphaFoldDB" id="B6SYP1"/>
<dbReference type="PANTHER" id="PTHR37720">
    <property type="entry name" value="OS10G0481400 PROTEIN"/>
    <property type="match status" value="1"/>
</dbReference>
<reference evidence="1" key="1">
    <citation type="journal article" date="2009" name="Plant Mol. Biol.">
        <title>Insights into corn genes derived from large-scale cDNA sequencing.</title>
        <authorList>
            <person name="Alexandrov N.N."/>
            <person name="Brover V.V."/>
            <person name="Freidin S."/>
            <person name="Troukhan M.E."/>
            <person name="Tatarinova T.V."/>
            <person name="Zhang H."/>
            <person name="Swaller T.J."/>
            <person name="Lu Y.P."/>
            <person name="Bouck J."/>
            <person name="Flavell R.B."/>
            <person name="Feldmann K.A."/>
        </authorList>
    </citation>
    <scope>NUCLEOTIDE SEQUENCE</scope>
</reference>
<organism evidence="1">
    <name type="scientific">Zea mays</name>
    <name type="common">Maize</name>
    <dbReference type="NCBI Taxonomy" id="4577"/>
    <lineage>
        <taxon>Eukaryota</taxon>
        <taxon>Viridiplantae</taxon>
        <taxon>Streptophyta</taxon>
        <taxon>Embryophyta</taxon>
        <taxon>Tracheophyta</taxon>
        <taxon>Spermatophyta</taxon>
        <taxon>Magnoliopsida</taxon>
        <taxon>Liliopsida</taxon>
        <taxon>Poales</taxon>
        <taxon>Poaceae</taxon>
        <taxon>PACMAD clade</taxon>
        <taxon>Panicoideae</taxon>
        <taxon>Andropogonodae</taxon>
        <taxon>Andropogoneae</taxon>
        <taxon>Tripsacinae</taxon>
        <taxon>Zea</taxon>
    </lineage>
</organism>
<dbReference type="HOGENOM" id="CLU_2254021_0_0_1"/>
<dbReference type="ExpressionAtlas" id="B6SYP1">
    <property type="expression patterns" value="baseline and differential"/>
</dbReference>
<evidence type="ECO:0000313" key="1">
    <source>
        <dbReference type="EMBL" id="ACG29974.1"/>
    </source>
</evidence>
<proteinExistence type="evidence at transcript level"/>
<accession>B6SYP1</accession>
<protein>
    <submittedName>
        <fullName evidence="1">Uncharacterized protein</fullName>
    </submittedName>
</protein>
<dbReference type="EMBL" id="EU957856">
    <property type="protein sequence ID" value="ACG29974.1"/>
    <property type="molecule type" value="mRNA"/>
</dbReference>
<sequence length="104" mass="11898">MISILAQVIPLRPSNHSRNRRGHPWLLWLIRFVFSWLGLRICAQERLLGFALGSVSIGGFVLHQRRAIYRSIAEADGSPYFYQVSIWLLPPSLQPSSRLLSELV</sequence>
<name>B6SYP1_MAIZE</name>
<dbReference type="PANTHER" id="PTHR37720:SF2">
    <property type="entry name" value="OS10G0481400 PROTEIN"/>
    <property type="match status" value="1"/>
</dbReference>